<dbReference type="InterPro" id="IPR029058">
    <property type="entry name" value="AB_hydrolase_fold"/>
</dbReference>
<gene>
    <name evidence="2" type="ORF">JD276_01445</name>
</gene>
<dbReference type="Gene3D" id="3.40.50.1820">
    <property type="entry name" value="alpha/beta hydrolase"/>
    <property type="match status" value="1"/>
</dbReference>
<sequence>MTPVRKQMPSTRSSPDLPALLERKARRRRRRLITVQTLLLVLITLVWAYQTDVRANLEKREAAEISVNVHGEPADPAHDSSAVVFFDGFGTYDADHLSDTLAAGYKEILDGETWSVSYGNAPLASERIGELILDLAHERGVTDLALVGYSMGGIIDLEVAAYLAGSPEVTVRNITLVSTPDGLDGLRPHQKKELEFAQTFARVPGAQYSTFLRFIGEVYFMRDRYSDGDLGTRASNFVEVLGIAKDYVGRPRLPGTWLLVDQAFAIANADLDGALRTIAEESRMVEPLPTVLYLGTAPPGRDYMVNDEVSSKRICRYAALYGISCEIRDVPGAVHTMPERTADAYRATFGELRPSAQLDMEQAELMHELRTGGDGEGLRSLEQLGFEPPEISEGEIPGEVQEGASGALDPERAEHAEAGS</sequence>
<name>A0A934Q6F5_9MICO</name>
<proteinExistence type="predicted"/>
<evidence type="ECO:0000313" key="2">
    <source>
        <dbReference type="EMBL" id="MBK0417702.1"/>
    </source>
</evidence>
<keyword evidence="3" id="KW-1185">Reference proteome</keyword>
<keyword evidence="2" id="KW-0378">Hydrolase</keyword>
<feature type="compositionally biased region" description="Low complexity" evidence="1">
    <location>
        <begin position="387"/>
        <end position="399"/>
    </location>
</feature>
<evidence type="ECO:0000313" key="3">
    <source>
        <dbReference type="Proteomes" id="UP000608530"/>
    </source>
</evidence>
<accession>A0A934Q6F5</accession>
<comment type="caution">
    <text evidence="2">The sequence shown here is derived from an EMBL/GenBank/DDBJ whole genome shotgun (WGS) entry which is preliminary data.</text>
</comment>
<dbReference type="GO" id="GO:0016787">
    <property type="term" value="F:hydrolase activity"/>
    <property type="evidence" value="ECO:0007669"/>
    <property type="project" value="UniProtKB-KW"/>
</dbReference>
<reference evidence="2" key="1">
    <citation type="submission" date="2020-12" db="EMBL/GenBank/DDBJ databases">
        <title>Leucobacter sp. CAS1, isolated from Chromium sludge.</title>
        <authorList>
            <person name="Xu Z."/>
        </authorList>
    </citation>
    <scope>NUCLEOTIDE SEQUENCE</scope>
    <source>
        <strain evidence="2">CSA1</strain>
    </source>
</reference>
<feature type="compositionally biased region" description="Basic and acidic residues" evidence="1">
    <location>
        <begin position="409"/>
        <end position="420"/>
    </location>
</feature>
<organism evidence="2 3">
    <name type="scientific">Leucobacter chromiisoli</name>
    <dbReference type="NCBI Taxonomy" id="2796471"/>
    <lineage>
        <taxon>Bacteria</taxon>
        <taxon>Bacillati</taxon>
        <taxon>Actinomycetota</taxon>
        <taxon>Actinomycetes</taxon>
        <taxon>Micrococcales</taxon>
        <taxon>Microbacteriaceae</taxon>
        <taxon>Leucobacter</taxon>
    </lineage>
</organism>
<protein>
    <submittedName>
        <fullName evidence="2">Alpha/beta hydrolase</fullName>
    </submittedName>
</protein>
<evidence type="ECO:0000256" key="1">
    <source>
        <dbReference type="SAM" id="MobiDB-lite"/>
    </source>
</evidence>
<dbReference type="EMBL" id="JAEHOH010000001">
    <property type="protein sequence ID" value="MBK0417702.1"/>
    <property type="molecule type" value="Genomic_DNA"/>
</dbReference>
<feature type="region of interest" description="Disordered" evidence="1">
    <location>
        <begin position="371"/>
        <end position="420"/>
    </location>
</feature>
<dbReference type="RefSeq" id="WP_200113025.1">
    <property type="nucleotide sequence ID" value="NZ_JAEHOH010000001.1"/>
</dbReference>
<dbReference type="Proteomes" id="UP000608530">
    <property type="component" value="Unassembled WGS sequence"/>
</dbReference>
<dbReference type="SUPFAM" id="SSF53474">
    <property type="entry name" value="alpha/beta-Hydrolases"/>
    <property type="match status" value="1"/>
</dbReference>
<dbReference type="AlphaFoldDB" id="A0A934Q6F5"/>